<gene>
    <name evidence="2" type="ORF">SAMN05877831_105171</name>
</gene>
<dbReference type="OrthoDB" id="9803627at2"/>
<proteinExistence type="predicted"/>
<sequence length="456" mass="50277">MTSETMMGVKTLRCWTGGGPRNEVWNWGDAISPTLFAKVSGCAPELVDYTDMSPDPHLMICGSTMKWITPGSILWGIGEISQSMAFLQPDVRPAHVAAVRGPLTRARLLERGIDCPEIYCDPALLFPRFYAPAPAARRYRLGIIPHYIDRDLPALARFRAEADVRVIDITQSALDGDARIFGFVDDVCSCDAILSSSLHGLILADAYGIPSRWMQLSDRVFGGDFKFRDYFASMEQAARAEAPLRALEPSVETLIAQARADFDGLGPVRPDLQAFLAAFPGPSARTDVERWARVAASPPPWDARNQRIAKHIPPGSSVVEFGSGNQSLRRHLALGAYQPVDCVPGEGDVFLCDYNRETRFPRVSADVIVMSGFLEYIIDTEAFLRALKAAYPGTRCLFSWAFEPHEPAARAAHGWIAGLNPASEAEAPFSRIFSRLRPLDVHQTPLTRQVIYEGVL</sequence>
<dbReference type="AlphaFoldDB" id="A0A285SG65"/>
<accession>A0A285SG65</accession>
<organism evidence="2 3">
    <name type="scientific">Rhodobacter maris</name>
    <dbReference type="NCBI Taxonomy" id="446682"/>
    <lineage>
        <taxon>Bacteria</taxon>
        <taxon>Pseudomonadati</taxon>
        <taxon>Pseudomonadota</taxon>
        <taxon>Alphaproteobacteria</taxon>
        <taxon>Rhodobacterales</taxon>
        <taxon>Rhodobacter group</taxon>
        <taxon>Rhodobacter</taxon>
    </lineage>
</organism>
<protein>
    <submittedName>
        <fullName evidence="2">Polysaccharide pyruvyl transferase</fullName>
    </submittedName>
</protein>
<dbReference type="InterPro" id="IPR007345">
    <property type="entry name" value="Polysacch_pyruvyl_Trfase"/>
</dbReference>
<dbReference type="Pfam" id="PF04230">
    <property type="entry name" value="PS_pyruv_trans"/>
    <property type="match status" value="1"/>
</dbReference>
<dbReference type="EMBL" id="OBMT01000005">
    <property type="protein sequence ID" value="SOC06884.1"/>
    <property type="molecule type" value="Genomic_DNA"/>
</dbReference>
<feature type="domain" description="Polysaccharide pyruvyl transferase" evidence="1">
    <location>
        <begin position="94"/>
        <end position="214"/>
    </location>
</feature>
<dbReference type="GO" id="GO:0016740">
    <property type="term" value="F:transferase activity"/>
    <property type="evidence" value="ECO:0007669"/>
    <property type="project" value="UniProtKB-KW"/>
</dbReference>
<evidence type="ECO:0000259" key="1">
    <source>
        <dbReference type="Pfam" id="PF04230"/>
    </source>
</evidence>
<keyword evidence="2" id="KW-0808">Transferase</keyword>
<evidence type="ECO:0000313" key="3">
    <source>
        <dbReference type="Proteomes" id="UP000219111"/>
    </source>
</evidence>
<dbReference type="Proteomes" id="UP000219111">
    <property type="component" value="Unassembled WGS sequence"/>
</dbReference>
<evidence type="ECO:0000313" key="2">
    <source>
        <dbReference type="EMBL" id="SOC06884.1"/>
    </source>
</evidence>
<reference evidence="3" key="1">
    <citation type="submission" date="2017-08" db="EMBL/GenBank/DDBJ databases">
        <authorList>
            <person name="Varghese N."/>
            <person name="Submissions S."/>
        </authorList>
    </citation>
    <scope>NUCLEOTIDE SEQUENCE [LARGE SCALE GENOMIC DNA]</scope>
    <source>
        <strain evidence="3">JA276</strain>
    </source>
</reference>
<name>A0A285SG65_9RHOB</name>
<dbReference type="RefSeq" id="WP_097069932.1">
    <property type="nucleotide sequence ID" value="NZ_OBMT01000005.1"/>
</dbReference>
<dbReference type="InterPro" id="IPR029063">
    <property type="entry name" value="SAM-dependent_MTases_sf"/>
</dbReference>
<dbReference type="SUPFAM" id="SSF53335">
    <property type="entry name" value="S-adenosyl-L-methionine-dependent methyltransferases"/>
    <property type="match status" value="1"/>
</dbReference>
<keyword evidence="3" id="KW-1185">Reference proteome</keyword>